<dbReference type="Proteomes" id="UP000199206">
    <property type="component" value="Unassembled WGS sequence"/>
</dbReference>
<dbReference type="AlphaFoldDB" id="A0A1H8BBJ5"/>
<gene>
    <name evidence="2" type="ORF">SAMN05192583_1297</name>
</gene>
<dbReference type="EMBL" id="FOCF01000002">
    <property type="protein sequence ID" value="SEM80255.1"/>
    <property type="molecule type" value="Genomic_DNA"/>
</dbReference>
<feature type="transmembrane region" description="Helical" evidence="1">
    <location>
        <begin position="51"/>
        <end position="73"/>
    </location>
</feature>
<organism evidence="2 3">
    <name type="scientific">Sphingomonas gellani</name>
    <dbReference type="NCBI Taxonomy" id="1166340"/>
    <lineage>
        <taxon>Bacteria</taxon>
        <taxon>Pseudomonadati</taxon>
        <taxon>Pseudomonadota</taxon>
        <taxon>Alphaproteobacteria</taxon>
        <taxon>Sphingomonadales</taxon>
        <taxon>Sphingomonadaceae</taxon>
        <taxon>Sphingomonas</taxon>
    </lineage>
</organism>
<evidence type="ECO:0000313" key="3">
    <source>
        <dbReference type="Proteomes" id="UP000199206"/>
    </source>
</evidence>
<dbReference type="STRING" id="1166340.SAMN05192583_1297"/>
<keyword evidence="1" id="KW-0472">Membrane</keyword>
<accession>A0A1H8BBJ5</accession>
<name>A0A1H8BBJ5_9SPHN</name>
<keyword evidence="1" id="KW-0812">Transmembrane</keyword>
<evidence type="ECO:0000256" key="1">
    <source>
        <dbReference type="SAM" id="Phobius"/>
    </source>
</evidence>
<evidence type="ECO:0000313" key="2">
    <source>
        <dbReference type="EMBL" id="SEM80255.1"/>
    </source>
</evidence>
<feature type="transmembrane region" description="Helical" evidence="1">
    <location>
        <begin position="12"/>
        <end position="31"/>
    </location>
</feature>
<keyword evidence="3" id="KW-1185">Reference proteome</keyword>
<sequence>MSYDKRPPNWGCLTAIMLMTPIAMVVLGATMMGGGGCEGRKPTCVGDYTPLWIMMGVLVAVSIGLALTVNILVAGVRSWLRKRIGS</sequence>
<proteinExistence type="predicted"/>
<reference evidence="3" key="1">
    <citation type="submission" date="2016-10" db="EMBL/GenBank/DDBJ databases">
        <authorList>
            <person name="Varghese N."/>
            <person name="Submissions S."/>
        </authorList>
    </citation>
    <scope>NUCLEOTIDE SEQUENCE [LARGE SCALE GENOMIC DNA]</scope>
    <source>
        <strain evidence="3">S6-262</strain>
    </source>
</reference>
<keyword evidence="1" id="KW-1133">Transmembrane helix</keyword>
<protein>
    <submittedName>
        <fullName evidence="2">Uncharacterized protein</fullName>
    </submittedName>
</protein>